<evidence type="ECO:0000313" key="2">
    <source>
        <dbReference type="EMBL" id="QKD82960.1"/>
    </source>
</evidence>
<evidence type="ECO:0000313" key="3">
    <source>
        <dbReference type="Proteomes" id="UP000505210"/>
    </source>
</evidence>
<feature type="region of interest" description="Disordered" evidence="1">
    <location>
        <begin position="180"/>
        <end position="201"/>
    </location>
</feature>
<reference evidence="2 3" key="1">
    <citation type="submission" date="2020-05" db="EMBL/GenBank/DDBJ databases">
        <title>Complete genome sequence of of a novel Thermoleptolyngbya strain isolated from hot springs of Ganzi, Sichuan China.</title>
        <authorList>
            <person name="Tang J."/>
            <person name="Daroch M."/>
            <person name="Li L."/>
            <person name="Waleron K."/>
            <person name="Waleron M."/>
            <person name="Waleron M."/>
        </authorList>
    </citation>
    <scope>NUCLEOTIDE SEQUENCE [LARGE SCALE GENOMIC DNA]</scope>
    <source>
        <strain evidence="2 3">PKUAC-SCTA183</strain>
    </source>
</reference>
<dbReference type="Proteomes" id="UP000505210">
    <property type="component" value="Chromosome"/>
</dbReference>
<organism evidence="2 3">
    <name type="scientific">Thermoleptolyngbya sichuanensis A183</name>
    <dbReference type="NCBI Taxonomy" id="2737172"/>
    <lineage>
        <taxon>Bacteria</taxon>
        <taxon>Bacillati</taxon>
        <taxon>Cyanobacteriota</taxon>
        <taxon>Cyanophyceae</taxon>
        <taxon>Oculatellales</taxon>
        <taxon>Oculatellaceae</taxon>
        <taxon>Thermoleptolyngbya</taxon>
        <taxon>Thermoleptolyngbya sichuanensis</taxon>
    </lineage>
</organism>
<sequence>MANLQLRYEELLAEYSDHRGAIALLKQYRPYLETVPSMRRPDDSVITIPLPVVRVRQAGVSAESGGATVSAGEVLRLPCDVAILMCDPEWQVKTGPEIFVFIYRPNEDFSELLSRWRRTQVLLDKGYEWLMPPRHKHILSEAAEETHPLFVVFQDTPERIRRGLRGAGLPFVVQAIADWPEDEDEPLAPERSSSEVLETEE</sequence>
<protein>
    <submittedName>
        <fullName evidence="2">Uncharacterized protein</fullName>
    </submittedName>
</protein>
<dbReference type="RefSeq" id="WP_172356244.1">
    <property type="nucleotide sequence ID" value="NZ_CP053661.1"/>
</dbReference>
<gene>
    <name evidence="2" type="ORF">HPC62_12850</name>
</gene>
<evidence type="ECO:0000256" key="1">
    <source>
        <dbReference type="SAM" id="MobiDB-lite"/>
    </source>
</evidence>
<keyword evidence="3" id="KW-1185">Reference proteome</keyword>
<dbReference type="EMBL" id="CP053661">
    <property type="protein sequence ID" value="QKD82960.1"/>
    <property type="molecule type" value="Genomic_DNA"/>
</dbReference>
<dbReference type="AlphaFoldDB" id="A0A6M8BFD2"/>
<name>A0A6M8BFD2_9CYAN</name>
<proteinExistence type="predicted"/>
<dbReference type="KEGG" id="theu:HPC62_12850"/>
<accession>A0A6M8BFD2</accession>